<name>A0A835KRD5_9POAL</name>
<evidence type="ECO:0000256" key="5">
    <source>
        <dbReference type="ARBA" id="ARBA00022821"/>
    </source>
</evidence>
<dbReference type="InterPro" id="IPR041118">
    <property type="entry name" value="Rx_N"/>
</dbReference>
<evidence type="ECO:0000256" key="4">
    <source>
        <dbReference type="ARBA" id="ARBA00022741"/>
    </source>
</evidence>
<dbReference type="FunFam" id="1.10.10.10:FF:000322">
    <property type="entry name" value="Probable disease resistance protein At1g63360"/>
    <property type="match status" value="1"/>
</dbReference>
<evidence type="ECO:0000313" key="11">
    <source>
        <dbReference type="EMBL" id="KAF8758145.1"/>
    </source>
</evidence>
<keyword evidence="4" id="KW-0547">Nucleotide-binding</keyword>
<comment type="caution">
    <text evidence="11">The sequence shown here is derived from an EMBL/GenBank/DDBJ whole genome shotgun (WGS) entry which is preliminary data.</text>
</comment>
<feature type="domain" description="Disease resistance protein winged helix" evidence="9">
    <location>
        <begin position="568"/>
        <end position="638"/>
    </location>
</feature>
<evidence type="ECO:0000256" key="1">
    <source>
        <dbReference type="ARBA" id="ARBA00008894"/>
    </source>
</evidence>
<dbReference type="PANTHER" id="PTHR23155">
    <property type="entry name" value="DISEASE RESISTANCE PROTEIN RP"/>
    <property type="match status" value="1"/>
</dbReference>
<dbReference type="InterPro" id="IPR044974">
    <property type="entry name" value="Disease_R_plants"/>
</dbReference>
<reference evidence="11" key="1">
    <citation type="submission" date="2020-07" db="EMBL/GenBank/DDBJ databases">
        <title>Genome sequence and genetic diversity analysis of an under-domesticated orphan crop, white fonio (Digitaria exilis).</title>
        <authorList>
            <person name="Bennetzen J.L."/>
            <person name="Chen S."/>
            <person name="Ma X."/>
            <person name="Wang X."/>
            <person name="Yssel A.E.J."/>
            <person name="Chaluvadi S.R."/>
            <person name="Johnson M."/>
            <person name="Gangashetty P."/>
            <person name="Hamidou F."/>
            <person name="Sanogo M.D."/>
            <person name="Zwaenepoel A."/>
            <person name="Wallace J."/>
            <person name="Van De Peer Y."/>
            <person name="Van Deynze A."/>
        </authorList>
    </citation>
    <scope>NUCLEOTIDE SEQUENCE</scope>
    <source>
        <tissue evidence="11">Leaves</tissue>
    </source>
</reference>
<feature type="domain" description="NB-ARC" evidence="7">
    <location>
        <begin position="380"/>
        <end position="480"/>
    </location>
</feature>
<dbReference type="GO" id="GO:0042742">
    <property type="term" value="P:defense response to bacterium"/>
    <property type="evidence" value="ECO:0007669"/>
    <property type="project" value="UniProtKB-ARBA"/>
</dbReference>
<dbReference type="EMBL" id="JACEFO010000740">
    <property type="protein sequence ID" value="KAF8758145.1"/>
    <property type="molecule type" value="Genomic_DNA"/>
</dbReference>
<dbReference type="GO" id="GO:0043531">
    <property type="term" value="F:ADP binding"/>
    <property type="evidence" value="ECO:0007669"/>
    <property type="project" value="InterPro"/>
</dbReference>
<keyword evidence="12" id="KW-1185">Reference proteome</keyword>
<feature type="domain" description="NB-ARC" evidence="7">
    <location>
        <begin position="175"/>
        <end position="345"/>
    </location>
</feature>
<dbReference type="InterPro" id="IPR032675">
    <property type="entry name" value="LRR_dom_sf"/>
</dbReference>
<evidence type="ECO:0000259" key="8">
    <source>
        <dbReference type="Pfam" id="PF18052"/>
    </source>
</evidence>
<keyword evidence="6" id="KW-0175">Coiled coil</keyword>
<evidence type="ECO:0000259" key="10">
    <source>
        <dbReference type="Pfam" id="PF23598"/>
    </source>
</evidence>
<dbReference type="SUPFAM" id="SSF52058">
    <property type="entry name" value="L domain-like"/>
    <property type="match status" value="1"/>
</dbReference>
<dbReference type="AlphaFoldDB" id="A0A835KRD5"/>
<dbReference type="Gene3D" id="3.80.10.10">
    <property type="entry name" value="Ribonuclease Inhibitor"/>
    <property type="match status" value="2"/>
</dbReference>
<dbReference type="InterPro" id="IPR036388">
    <property type="entry name" value="WH-like_DNA-bd_sf"/>
</dbReference>
<dbReference type="InterPro" id="IPR055414">
    <property type="entry name" value="LRR_R13L4/SHOC2-like"/>
</dbReference>
<dbReference type="Pfam" id="PF18052">
    <property type="entry name" value="Rx_N"/>
    <property type="match status" value="1"/>
</dbReference>
<evidence type="ECO:0000256" key="6">
    <source>
        <dbReference type="ARBA" id="ARBA00023054"/>
    </source>
</evidence>
<feature type="domain" description="Disease resistance R13L4/SHOC-2-like LRR" evidence="10">
    <location>
        <begin position="870"/>
        <end position="1112"/>
    </location>
</feature>
<evidence type="ECO:0000259" key="7">
    <source>
        <dbReference type="Pfam" id="PF00931"/>
    </source>
</evidence>
<dbReference type="InterPro" id="IPR027417">
    <property type="entry name" value="P-loop_NTPase"/>
</dbReference>
<dbReference type="InterPro" id="IPR038005">
    <property type="entry name" value="RX-like_CC"/>
</dbReference>
<evidence type="ECO:0000256" key="2">
    <source>
        <dbReference type="ARBA" id="ARBA00022614"/>
    </source>
</evidence>
<dbReference type="SUPFAM" id="SSF52540">
    <property type="entry name" value="P-loop containing nucleoside triphosphate hydrolases"/>
    <property type="match status" value="2"/>
</dbReference>
<gene>
    <name evidence="11" type="ORF">HU200_010661</name>
</gene>
<dbReference type="Proteomes" id="UP000636709">
    <property type="component" value="Unassembled WGS sequence"/>
</dbReference>
<dbReference type="InterPro" id="IPR002182">
    <property type="entry name" value="NB-ARC"/>
</dbReference>
<sequence length="1117" mass="126345">MEATALSVGKSVLDGALGYAKSAVAEEVALQLGVQRDHAFIRDELEMMQSFLMAAHEDGDEHKANVFMTWVKQVRDVAYDAEDCLHNFSVHLHKPSWWRLPSTLRERRRVAKQMKELRARVEDVSQRNLRYQLVRSAGSKSGTGAEHSSITAAAIFGIDDARRAARHDKPKEDLVDLINQEGEDLRVIALWGTSGDLGLTSIINMAYENPDIRKKFICRAWVRISHPFNANDFIQSIVKQFRSAVGIDILLLESEKTGKELAQEFTGYINDNSYLVVLNDLTTFEDWKGIKAYLPNHKKGSRIIVSSPQVKVASLCAGQESHALELKQLSADQTIYAFYEKIVSYKESVMRPFILKDLLKSLVMQLNTQSSEKKGAIDFMHGGRNMIETMGTEALIKELARLIEGKKCLIILDDLSSIAEWDNISGSFPKLDSSCRVLVTTREESIAKHCSEKLENIYKLSVLKYEDAKELLTRKVFKEAKDLDKHPELMEEARKILNKCNGLPLAIVTIGGFLANQPKVAVVWRKLNEHISAELEMNPELEAIKTMLGKSYDGLPYHLKSCFLYMSIFPEDHKVSRRRLIQRWSAEGYAREIRDKSPQEVAENYFMELIQRSMILPSQLSVNSRKVIDSCQVHDLMRAIGISKSEEEKLIFRMEEGRSSNNQGIVRHLVISTNWEGDKSEFESTVDLSRIRSLTVFGKWRPFLISDKMRFLRVLDLEGTSGLVNHHLEHIGKLLLLRYLSLRDCKVIFHLPDSLGNLKQLETLDIVGTMVLKLPKTITKLRKLQYLRASKGVGMNDEDASEHTFRDLPQVSRNRACIFTLCLLGLCVACCVPHLFKESPESDSEMNRHDVCTSFCGFFIPFYVTSKFPVHMPRGIGKLKALHTLGLVNLAWDKAILQDIKRLTQLRKLAVTGINKKNGQEFCSVVANLNCLESLLVQSRGYPGICDCLDGISSPPKNLQSLKLYGDLAKLPRWIEGLHTLVKLTLRSSRILEYDEAMQVLGKLQNLASLRLWAKALQGEDFCLTFHPEAFPSLTVLGLNDIDGLRSVEFEEGAMLQLERVDFSGRHGQVNAGMFSGLAALPSLREFMLDSDKYKEDFVKDVQAQLAQNPNAPVLKR</sequence>
<keyword evidence="3" id="KW-0677">Repeat</keyword>
<dbReference type="Gene3D" id="1.20.5.4130">
    <property type="match status" value="1"/>
</dbReference>
<dbReference type="Pfam" id="PF00931">
    <property type="entry name" value="NB-ARC"/>
    <property type="match status" value="2"/>
</dbReference>
<dbReference type="PRINTS" id="PR00364">
    <property type="entry name" value="DISEASERSIST"/>
</dbReference>
<dbReference type="CDD" id="cd14798">
    <property type="entry name" value="RX-CC_like"/>
    <property type="match status" value="1"/>
</dbReference>
<comment type="similarity">
    <text evidence="1">Belongs to the disease resistance NB-LRR family.</text>
</comment>
<evidence type="ECO:0008006" key="13">
    <source>
        <dbReference type="Google" id="ProtNLM"/>
    </source>
</evidence>
<protein>
    <recommendedName>
        <fullName evidence="13">Disease resistance protein RPM1</fullName>
    </recommendedName>
</protein>
<dbReference type="Gene3D" id="1.10.8.430">
    <property type="entry name" value="Helical domain of apoptotic protease-activating factors"/>
    <property type="match status" value="1"/>
</dbReference>
<dbReference type="GO" id="GO:0002758">
    <property type="term" value="P:innate immune response-activating signaling pathway"/>
    <property type="evidence" value="ECO:0007669"/>
    <property type="project" value="UniProtKB-ARBA"/>
</dbReference>
<dbReference type="InterPro" id="IPR058922">
    <property type="entry name" value="WHD_DRP"/>
</dbReference>
<keyword evidence="2" id="KW-0433">Leucine-rich repeat</keyword>
<dbReference type="Gene3D" id="3.40.50.300">
    <property type="entry name" value="P-loop containing nucleotide triphosphate hydrolases"/>
    <property type="match status" value="2"/>
</dbReference>
<evidence type="ECO:0000256" key="3">
    <source>
        <dbReference type="ARBA" id="ARBA00022737"/>
    </source>
</evidence>
<organism evidence="11 12">
    <name type="scientific">Digitaria exilis</name>
    <dbReference type="NCBI Taxonomy" id="1010633"/>
    <lineage>
        <taxon>Eukaryota</taxon>
        <taxon>Viridiplantae</taxon>
        <taxon>Streptophyta</taxon>
        <taxon>Embryophyta</taxon>
        <taxon>Tracheophyta</taxon>
        <taxon>Spermatophyta</taxon>
        <taxon>Magnoliopsida</taxon>
        <taxon>Liliopsida</taxon>
        <taxon>Poales</taxon>
        <taxon>Poaceae</taxon>
        <taxon>PACMAD clade</taxon>
        <taxon>Panicoideae</taxon>
        <taxon>Panicodae</taxon>
        <taxon>Paniceae</taxon>
        <taxon>Anthephorinae</taxon>
        <taxon>Digitaria</taxon>
    </lineage>
</organism>
<dbReference type="GO" id="GO:0009626">
    <property type="term" value="P:plant-type hypersensitive response"/>
    <property type="evidence" value="ECO:0007669"/>
    <property type="project" value="UniProtKB-ARBA"/>
</dbReference>
<dbReference type="PANTHER" id="PTHR23155:SF1114">
    <property type="entry name" value="OS02G0475500 PROTEIN"/>
    <property type="match status" value="1"/>
</dbReference>
<evidence type="ECO:0000313" key="12">
    <source>
        <dbReference type="Proteomes" id="UP000636709"/>
    </source>
</evidence>
<feature type="domain" description="Disease resistance R13L4/SHOC-2-like LRR" evidence="10">
    <location>
        <begin position="691"/>
        <end position="795"/>
    </location>
</feature>
<dbReference type="OrthoDB" id="674604at2759"/>
<feature type="domain" description="Disease resistance N-terminal" evidence="8">
    <location>
        <begin position="16"/>
        <end position="96"/>
    </location>
</feature>
<dbReference type="InterPro" id="IPR042197">
    <property type="entry name" value="Apaf_helical"/>
</dbReference>
<evidence type="ECO:0000259" key="9">
    <source>
        <dbReference type="Pfam" id="PF23559"/>
    </source>
</evidence>
<proteinExistence type="inferred from homology"/>
<dbReference type="Gene3D" id="1.10.10.10">
    <property type="entry name" value="Winged helix-like DNA-binding domain superfamily/Winged helix DNA-binding domain"/>
    <property type="match status" value="1"/>
</dbReference>
<dbReference type="Pfam" id="PF23559">
    <property type="entry name" value="WHD_DRP"/>
    <property type="match status" value="1"/>
</dbReference>
<dbReference type="Pfam" id="PF23598">
    <property type="entry name" value="LRR_14"/>
    <property type="match status" value="2"/>
</dbReference>
<keyword evidence="5" id="KW-0611">Plant defense</keyword>
<accession>A0A835KRD5</accession>